<reference evidence="7 8" key="1">
    <citation type="submission" date="2022-08" db="EMBL/GenBank/DDBJ databases">
        <title>Bacterial and archaeal communities from various locations to study Microbial Dark Matter (Phase II).</title>
        <authorList>
            <person name="Stepanauskas R."/>
        </authorList>
    </citation>
    <scope>NUCLEOTIDE SEQUENCE [LARGE SCALE GENOMIC DNA]</scope>
    <source>
        <strain evidence="7 8">PD1</strain>
    </source>
</reference>
<evidence type="ECO:0000256" key="6">
    <source>
        <dbReference type="ARBA" id="ARBA00093790"/>
    </source>
</evidence>
<evidence type="ECO:0000256" key="1">
    <source>
        <dbReference type="ARBA" id="ARBA00022722"/>
    </source>
</evidence>
<keyword evidence="2" id="KW-0680">Restriction system</keyword>
<evidence type="ECO:0000256" key="2">
    <source>
        <dbReference type="ARBA" id="ARBA00022747"/>
    </source>
</evidence>
<keyword evidence="1" id="KW-0540">Nuclease</keyword>
<evidence type="ECO:0000313" key="8">
    <source>
        <dbReference type="Proteomes" id="UP001204798"/>
    </source>
</evidence>
<organism evidence="7 8">
    <name type="scientific">Candidatus Fervidibacter sacchari</name>
    <dbReference type="NCBI Taxonomy" id="1448929"/>
    <lineage>
        <taxon>Bacteria</taxon>
        <taxon>Candidatus Fervidibacterota</taxon>
        <taxon>Candidatus Fervidibacter</taxon>
    </lineage>
</organism>
<comment type="catalytic activity">
    <reaction evidence="5">
        <text>Endonucleolytic cleavage of DNA to give specific double-stranded fragments with terminal 5'-phosphates.</text>
        <dbReference type="EC" id="3.1.21.4"/>
    </reaction>
</comment>
<evidence type="ECO:0000256" key="3">
    <source>
        <dbReference type="ARBA" id="ARBA00022759"/>
    </source>
</evidence>
<accession>A0ABT2EJA9</accession>
<proteinExistence type="predicted"/>
<comment type="caution">
    <text evidence="7">The sequence shown here is derived from an EMBL/GenBank/DDBJ whole genome shotgun (WGS) entry which is preliminary data.</text>
</comment>
<gene>
    <name evidence="7" type="ORF">M2350_000434</name>
</gene>
<keyword evidence="4" id="KW-0378">Hydrolase</keyword>
<evidence type="ECO:0000256" key="5">
    <source>
        <dbReference type="ARBA" id="ARBA00093760"/>
    </source>
</evidence>
<sequence>MEAKIREKLKETLRTFVEETIAKRSRKAYSIDELKREYPFQSLFFRDEALVAFKHQRTIATKLGQQLYPQLIETLAQTRYCYVRREFPMIMTLDRAMWNAIDDLVNRLRAAAKSRTAERISVNHQEAMKQILSVPPSGQMEERIIVLDIFIADFQPGPLYLELKTPKPNLDICAESKRKILAFEAFILTKGDPVMVDDFTIDRPNDKARGYLAFPYGLRKTYRHNFTQRIMDMDAEVLIGPELWDKIGGCGTFDELLVIIDEVRNEVSLL</sequence>
<dbReference type="EC" id="3.1.21.4" evidence="6"/>
<evidence type="ECO:0000313" key="7">
    <source>
        <dbReference type="EMBL" id="MCS3918037.1"/>
    </source>
</evidence>
<dbReference type="InterPro" id="IPR019045">
    <property type="entry name" value="Restrct_endonuc_II_HinfI"/>
</dbReference>
<keyword evidence="3" id="KW-0255">Endonuclease</keyword>
<dbReference type="EMBL" id="JANUCP010000001">
    <property type="protein sequence ID" value="MCS3918037.1"/>
    <property type="molecule type" value="Genomic_DNA"/>
</dbReference>
<keyword evidence="8" id="KW-1185">Reference proteome</keyword>
<dbReference type="Pfam" id="PF09520">
    <property type="entry name" value="RE_TdeIII"/>
    <property type="match status" value="1"/>
</dbReference>
<protein>
    <recommendedName>
        <fullName evidence="6">type II site-specific deoxyribonuclease</fullName>
        <ecNumber evidence="6">3.1.21.4</ecNumber>
    </recommendedName>
</protein>
<dbReference type="Proteomes" id="UP001204798">
    <property type="component" value="Unassembled WGS sequence"/>
</dbReference>
<dbReference type="RefSeq" id="WP_259093188.1">
    <property type="nucleotide sequence ID" value="NZ_CP130454.1"/>
</dbReference>
<name>A0ABT2EJA9_9BACT</name>
<evidence type="ECO:0000256" key="4">
    <source>
        <dbReference type="ARBA" id="ARBA00022801"/>
    </source>
</evidence>